<reference evidence="9" key="1">
    <citation type="journal article" date="2013" name="Stand. Genomic Sci.">
        <title>Complete genome sequence of the halophilic bacterium Spirochaeta africana type strain (Z-7692(T)) from the alkaline Lake Magadi in the East African Rift.</title>
        <authorList>
            <person name="Liolos K."/>
            <person name="Abt B."/>
            <person name="Scheuner C."/>
            <person name="Teshima H."/>
            <person name="Held B."/>
            <person name="Lapidus A."/>
            <person name="Nolan M."/>
            <person name="Lucas S."/>
            <person name="Deshpande S."/>
            <person name="Cheng J.F."/>
            <person name="Tapia R."/>
            <person name="Goodwin L.A."/>
            <person name="Pitluck S."/>
            <person name="Pagani I."/>
            <person name="Ivanova N."/>
            <person name="Mavromatis K."/>
            <person name="Mikhailova N."/>
            <person name="Huntemann M."/>
            <person name="Pati A."/>
            <person name="Chen A."/>
            <person name="Palaniappan K."/>
            <person name="Land M."/>
            <person name="Rohde M."/>
            <person name="Tindall B.J."/>
            <person name="Detter J.C."/>
            <person name="Goker M."/>
            <person name="Bristow J."/>
            <person name="Eisen J.A."/>
            <person name="Markowitz V."/>
            <person name="Hugenholtz P."/>
            <person name="Woyke T."/>
            <person name="Klenk H.P."/>
            <person name="Kyrpides N.C."/>
        </authorList>
    </citation>
    <scope>NUCLEOTIDE SEQUENCE</scope>
    <source>
        <strain evidence="9">ATCC 700263 / DSM 8902 / Z-7692</strain>
    </source>
</reference>
<dbReference type="AlphaFoldDB" id="H9UGR7"/>
<keyword evidence="9" id="KW-1185">Reference proteome</keyword>
<dbReference type="Proteomes" id="UP000007383">
    <property type="component" value="Chromosome"/>
</dbReference>
<feature type="transmembrane region" description="Helical" evidence="7">
    <location>
        <begin position="156"/>
        <end position="177"/>
    </location>
</feature>
<dbReference type="GO" id="GO:0043190">
    <property type="term" value="C:ATP-binding cassette (ABC) transporter complex"/>
    <property type="evidence" value="ECO:0007669"/>
    <property type="project" value="InterPro"/>
</dbReference>
<feature type="transmembrane region" description="Helical" evidence="7">
    <location>
        <begin position="242"/>
        <end position="260"/>
    </location>
</feature>
<dbReference type="eggNOG" id="COG1108">
    <property type="taxonomic scope" value="Bacteria"/>
</dbReference>
<dbReference type="OrthoDB" id="9798540at2"/>
<keyword evidence="6" id="KW-0813">Transport</keyword>
<dbReference type="SUPFAM" id="SSF81345">
    <property type="entry name" value="ABC transporter involved in vitamin B12 uptake, BtuC"/>
    <property type="match status" value="1"/>
</dbReference>
<dbReference type="Gene3D" id="1.10.3470.10">
    <property type="entry name" value="ABC transporter involved in vitamin B12 uptake, BtuC"/>
    <property type="match status" value="1"/>
</dbReference>
<evidence type="ECO:0000313" key="8">
    <source>
        <dbReference type="EMBL" id="AFG36710.1"/>
    </source>
</evidence>
<feature type="transmembrane region" description="Helical" evidence="7">
    <location>
        <begin position="6"/>
        <end position="26"/>
    </location>
</feature>
<keyword evidence="4 7" id="KW-1133">Transmembrane helix</keyword>
<dbReference type="EMBL" id="CP003282">
    <property type="protein sequence ID" value="AFG36710.1"/>
    <property type="molecule type" value="Genomic_DNA"/>
</dbReference>
<dbReference type="GO" id="GO:0010043">
    <property type="term" value="P:response to zinc ion"/>
    <property type="evidence" value="ECO:0007669"/>
    <property type="project" value="TreeGrafter"/>
</dbReference>
<feature type="transmembrane region" description="Helical" evidence="7">
    <location>
        <begin position="116"/>
        <end position="136"/>
    </location>
</feature>
<dbReference type="GO" id="GO:0071281">
    <property type="term" value="P:cellular response to iron ion"/>
    <property type="evidence" value="ECO:0007669"/>
    <property type="project" value="UniProtKB-ARBA"/>
</dbReference>
<comment type="similarity">
    <text evidence="2 6">Belongs to the ABC-3 integral membrane protein family.</text>
</comment>
<dbReference type="STRING" id="889378.Spiaf_0610"/>
<keyword evidence="3 6" id="KW-0812">Transmembrane</keyword>
<evidence type="ECO:0000256" key="4">
    <source>
        <dbReference type="ARBA" id="ARBA00022989"/>
    </source>
</evidence>
<evidence type="ECO:0000256" key="2">
    <source>
        <dbReference type="ARBA" id="ARBA00008034"/>
    </source>
</evidence>
<evidence type="ECO:0000256" key="3">
    <source>
        <dbReference type="ARBA" id="ARBA00022692"/>
    </source>
</evidence>
<comment type="subcellular location">
    <subcellularLocation>
        <location evidence="6">Cell membrane</location>
        <topology evidence="6">Multi-pass membrane protein</topology>
    </subcellularLocation>
    <subcellularLocation>
        <location evidence="1">Membrane</location>
        <topology evidence="1">Multi-pass membrane protein</topology>
    </subcellularLocation>
</comment>
<dbReference type="PANTHER" id="PTHR30477:SF13">
    <property type="entry name" value="IRON TRANSPORT SYSTEM MEMBRANE PROTEIN HI_0360-RELATED"/>
    <property type="match status" value="1"/>
</dbReference>
<dbReference type="KEGG" id="sfc:Spiaf_0610"/>
<evidence type="ECO:0000256" key="6">
    <source>
        <dbReference type="RuleBase" id="RU003943"/>
    </source>
</evidence>
<dbReference type="InterPro" id="IPR001626">
    <property type="entry name" value="ABC_TroCD"/>
</dbReference>
<accession>H9UGR7</accession>
<dbReference type="Pfam" id="PF00950">
    <property type="entry name" value="ABC-3"/>
    <property type="match status" value="1"/>
</dbReference>
<proteinExistence type="inferred from homology"/>
<dbReference type="PANTHER" id="PTHR30477">
    <property type="entry name" value="ABC-TRANSPORTER METAL-BINDING PROTEIN"/>
    <property type="match status" value="1"/>
</dbReference>
<dbReference type="InterPro" id="IPR037294">
    <property type="entry name" value="ABC_BtuC-like"/>
</dbReference>
<feature type="transmembrane region" description="Helical" evidence="7">
    <location>
        <begin position="266"/>
        <end position="287"/>
    </location>
</feature>
<evidence type="ECO:0000256" key="5">
    <source>
        <dbReference type="ARBA" id="ARBA00023136"/>
    </source>
</evidence>
<gene>
    <name evidence="8" type="ordered locus">Spiaf_0610</name>
</gene>
<sequence>MSIFENLVRAITAVLMFGIQLLPEAVSGPFQYNFMQRALVTALIVGTMCGVLSCYVVLKRWALLGDAISHAVLPGVAIAYLLGIPLFFGAFVSGSVTSIGIGFLQRNSRIKEDSAMGILFTAAFALGIVLISRIATSTHLMHILFGNVLGVNLQQAAGTLAAGLLALACVAVFYKPLLLYCFDPVHASAIGMPTATIHYGLMLLLTLTIVTSLETVGVILVVAMLIIPGAAASMLTHRLPVMMALAALIGAGSSAAGIYFSFILNVASGGSIVLVAFLVFAIIAVLAPEGPLRGRRLHHPG</sequence>
<dbReference type="PATRIC" id="fig|889378.3.peg.619"/>
<protein>
    <submittedName>
        <fullName evidence="8">ABC-type Mn2+/Zn2+ transport system, permease component</fullName>
    </submittedName>
</protein>
<evidence type="ECO:0000256" key="1">
    <source>
        <dbReference type="ARBA" id="ARBA00004141"/>
    </source>
</evidence>
<dbReference type="RefSeq" id="WP_014454707.1">
    <property type="nucleotide sequence ID" value="NC_017098.1"/>
</dbReference>
<dbReference type="CDD" id="cd06550">
    <property type="entry name" value="TM_ABC_iron-siderophores_like"/>
    <property type="match status" value="1"/>
</dbReference>
<dbReference type="FunFam" id="1.10.3470.10:FF:000003">
    <property type="entry name" value="Iron ABC transporter permease SitD"/>
    <property type="match status" value="1"/>
</dbReference>
<keyword evidence="5 7" id="KW-0472">Membrane</keyword>
<evidence type="ECO:0000313" key="9">
    <source>
        <dbReference type="Proteomes" id="UP000007383"/>
    </source>
</evidence>
<feature type="transmembrane region" description="Helical" evidence="7">
    <location>
        <begin position="216"/>
        <end position="235"/>
    </location>
</feature>
<feature type="transmembrane region" description="Helical" evidence="7">
    <location>
        <begin position="189"/>
        <end position="210"/>
    </location>
</feature>
<name>H9UGR7_SPIAZ</name>
<organism evidence="8 9">
    <name type="scientific">Spirochaeta africana (strain ATCC 700263 / DSM 8902 / Z-7692)</name>
    <dbReference type="NCBI Taxonomy" id="889378"/>
    <lineage>
        <taxon>Bacteria</taxon>
        <taxon>Pseudomonadati</taxon>
        <taxon>Spirochaetota</taxon>
        <taxon>Spirochaetia</taxon>
        <taxon>Spirochaetales</taxon>
        <taxon>Spirochaetaceae</taxon>
        <taxon>Spirochaeta</taxon>
    </lineage>
</organism>
<feature type="transmembrane region" description="Helical" evidence="7">
    <location>
        <begin position="78"/>
        <end position="104"/>
    </location>
</feature>
<dbReference type="HOGENOM" id="CLU_028808_4_0_12"/>
<feature type="transmembrane region" description="Helical" evidence="7">
    <location>
        <begin position="38"/>
        <end position="58"/>
    </location>
</feature>
<dbReference type="GO" id="GO:0055085">
    <property type="term" value="P:transmembrane transport"/>
    <property type="evidence" value="ECO:0007669"/>
    <property type="project" value="InterPro"/>
</dbReference>
<evidence type="ECO:0000256" key="7">
    <source>
        <dbReference type="SAM" id="Phobius"/>
    </source>
</evidence>